<dbReference type="GO" id="GO:0016020">
    <property type="term" value="C:membrane"/>
    <property type="evidence" value="ECO:0007669"/>
    <property type="project" value="InterPro"/>
</dbReference>
<evidence type="ECO:0000313" key="5">
    <source>
        <dbReference type="Proteomes" id="UP001365542"/>
    </source>
</evidence>
<comment type="similarity">
    <text evidence="1">Belongs to the opioid growth factor receptor family.</text>
</comment>
<dbReference type="Pfam" id="PF04664">
    <property type="entry name" value="OGFr_N"/>
    <property type="match status" value="1"/>
</dbReference>
<dbReference type="PANTHER" id="PTHR14015">
    <property type="entry name" value="OPIOID GROWTH FACTOR RECEPTOR OGFR ZETA-TYPE OPIOID RECEPTOR"/>
    <property type="match status" value="1"/>
</dbReference>
<dbReference type="Proteomes" id="UP001365542">
    <property type="component" value="Unassembled WGS sequence"/>
</dbReference>
<sequence length="261" mass="29731">MSENNDTPDLAGQEHGHGRPSKSMALLASQLSESIPPPTHLTQPSPIVEFYRGGCDSQGRSLADFLQWSDARLEYTHDYIQILFPIPEKSNFMLDPAPTLDNLTMEAFRNDHQLRAGMRKALARMLDFFGFSYEITSHKVETTLANDESDHQWLSGILPDRTRFPRAARNWMNSHNDLRITRIIRCLRCCGLSIEADGFYNALRAIYVNRAAYPSKIRDRTFMYWTRAAQRDLSIPPNLSDAEADELLATHNTSEQNTTIP</sequence>
<proteinExistence type="inferred from homology"/>
<comment type="caution">
    <text evidence="4">The sequence shown here is derived from an EMBL/GenBank/DDBJ whole genome shotgun (WGS) entry which is preliminary data.</text>
</comment>
<feature type="region of interest" description="Disordered" evidence="2">
    <location>
        <begin position="1"/>
        <end position="22"/>
    </location>
</feature>
<gene>
    <name evidence="4" type="ORF">TWF694_011900</name>
</gene>
<accession>A0AAV9X7U0</accession>
<dbReference type="InterPro" id="IPR039574">
    <property type="entry name" value="OGFr"/>
</dbReference>
<evidence type="ECO:0000256" key="1">
    <source>
        <dbReference type="ARBA" id="ARBA00010365"/>
    </source>
</evidence>
<dbReference type="InterPro" id="IPR006757">
    <property type="entry name" value="OGF_rcpt"/>
</dbReference>
<protein>
    <recommendedName>
        <fullName evidence="3">Opioid growth factor receptor (OGFr) conserved domain-containing protein</fullName>
    </recommendedName>
</protein>
<feature type="domain" description="Opioid growth factor receptor (OGFr) conserved" evidence="3">
    <location>
        <begin position="71"/>
        <end position="192"/>
    </location>
</feature>
<evidence type="ECO:0000259" key="3">
    <source>
        <dbReference type="Pfam" id="PF04664"/>
    </source>
</evidence>
<evidence type="ECO:0000313" key="4">
    <source>
        <dbReference type="EMBL" id="KAK6537732.1"/>
    </source>
</evidence>
<dbReference type="GO" id="GO:0140625">
    <property type="term" value="F:opioid growth factor receptor activity"/>
    <property type="evidence" value="ECO:0007669"/>
    <property type="project" value="InterPro"/>
</dbReference>
<dbReference type="EMBL" id="JAVHJO010000009">
    <property type="protein sequence ID" value="KAK6537732.1"/>
    <property type="molecule type" value="Genomic_DNA"/>
</dbReference>
<reference evidence="4 5" key="1">
    <citation type="submission" date="2019-10" db="EMBL/GenBank/DDBJ databases">
        <authorList>
            <person name="Palmer J.M."/>
        </authorList>
    </citation>
    <scope>NUCLEOTIDE SEQUENCE [LARGE SCALE GENOMIC DNA]</scope>
    <source>
        <strain evidence="4 5">TWF694</strain>
    </source>
</reference>
<evidence type="ECO:0000256" key="2">
    <source>
        <dbReference type="SAM" id="MobiDB-lite"/>
    </source>
</evidence>
<organism evidence="4 5">
    <name type="scientific">Orbilia ellipsospora</name>
    <dbReference type="NCBI Taxonomy" id="2528407"/>
    <lineage>
        <taxon>Eukaryota</taxon>
        <taxon>Fungi</taxon>
        <taxon>Dikarya</taxon>
        <taxon>Ascomycota</taxon>
        <taxon>Pezizomycotina</taxon>
        <taxon>Orbiliomycetes</taxon>
        <taxon>Orbiliales</taxon>
        <taxon>Orbiliaceae</taxon>
        <taxon>Orbilia</taxon>
    </lineage>
</organism>
<dbReference type="AlphaFoldDB" id="A0AAV9X7U0"/>
<dbReference type="PANTHER" id="PTHR14015:SF2">
    <property type="entry name" value="OPIOID GROWTH FACTOR RECEPTOR (OGFR) CONSERVED DOMAIN-CONTAINING PROTEIN"/>
    <property type="match status" value="1"/>
</dbReference>
<keyword evidence="5" id="KW-1185">Reference proteome</keyword>
<name>A0AAV9X7U0_9PEZI</name>